<evidence type="ECO:0000256" key="1">
    <source>
        <dbReference type="SAM" id="Phobius"/>
    </source>
</evidence>
<dbReference type="RefSeq" id="WP_369665179.1">
    <property type="nucleotide sequence ID" value="NZ_JBDKXB010000001.1"/>
</dbReference>
<dbReference type="Proteomes" id="UP001564408">
    <property type="component" value="Unassembled WGS sequence"/>
</dbReference>
<keyword evidence="1" id="KW-0472">Membrane</keyword>
<evidence type="ECO:0000313" key="3">
    <source>
        <dbReference type="EMBL" id="MEY6430791.1"/>
    </source>
</evidence>
<proteinExistence type="predicted"/>
<keyword evidence="1" id="KW-0812">Transmembrane</keyword>
<feature type="transmembrane region" description="Helical" evidence="1">
    <location>
        <begin position="95"/>
        <end position="112"/>
    </location>
</feature>
<feature type="transmembrane region" description="Helical" evidence="1">
    <location>
        <begin position="56"/>
        <end position="75"/>
    </location>
</feature>
<evidence type="ECO:0000256" key="2">
    <source>
        <dbReference type="SAM" id="SignalP"/>
    </source>
</evidence>
<accession>A0ABV4B908</accession>
<comment type="caution">
    <text evidence="3">The sequence shown here is derived from an EMBL/GenBank/DDBJ whole genome shotgun (WGS) entry which is preliminary data.</text>
</comment>
<feature type="signal peptide" evidence="2">
    <location>
        <begin position="1"/>
        <end position="19"/>
    </location>
</feature>
<keyword evidence="1" id="KW-1133">Transmembrane helix</keyword>
<protein>
    <submittedName>
        <fullName evidence="3">Uncharacterized protein</fullName>
    </submittedName>
</protein>
<sequence length="113" mass="12167">MRLVLILLLALWGTSAVLAAAHTGGKGSAAQITAAYLLLWPVLALILFFNEPVPLWLILPTTFGALPWLLAFAHLKRVLRDPGQARFGPLGGVRLLYWVLGAGIAFVIGLILE</sequence>
<feature type="chain" id="PRO_5045886680" evidence="2">
    <location>
        <begin position="20"/>
        <end position="113"/>
    </location>
</feature>
<organism evidence="3 4">
    <name type="scientific">Thioalkalicoccus limnaeus</name>
    <dbReference type="NCBI Taxonomy" id="120681"/>
    <lineage>
        <taxon>Bacteria</taxon>
        <taxon>Pseudomonadati</taxon>
        <taxon>Pseudomonadota</taxon>
        <taxon>Gammaproteobacteria</taxon>
        <taxon>Chromatiales</taxon>
        <taxon>Chromatiaceae</taxon>
        <taxon>Thioalkalicoccus</taxon>
    </lineage>
</organism>
<gene>
    <name evidence="3" type="ORF">ABC977_00030</name>
</gene>
<name>A0ABV4B908_9GAMM</name>
<reference evidence="3 4" key="1">
    <citation type="submission" date="2024-05" db="EMBL/GenBank/DDBJ databases">
        <title>Genome Sequence and Characterization of the New Strain Purple Sulfur Bacterium of Genus Thioalkalicoccus.</title>
        <authorList>
            <person name="Bryantseva I.A."/>
            <person name="Kyndt J.A."/>
            <person name="Imhoff J.F."/>
        </authorList>
    </citation>
    <scope>NUCLEOTIDE SEQUENCE [LARGE SCALE GENOMIC DNA]</scope>
    <source>
        <strain evidence="3 4">Um2</strain>
    </source>
</reference>
<feature type="transmembrane region" description="Helical" evidence="1">
    <location>
        <begin position="29"/>
        <end position="49"/>
    </location>
</feature>
<dbReference type="EMBL" id="JBDKXB010000001">
    <property type="protein sequence ID" value="MEY6430791.1"/>
    <property type="molecule type" value="Genomic_DNA"/>
</dbReference>
<evidence type="ECO:0000313" key="4">
    <source>
        <dbReference type="Proteomes" id="UP001564408"/>
    </source>
</evidence>
<keyword evidence="2" id="KW-0732">Signal</keyword>
<keyword evidence="4" id="KW-1185">Reference proteome</keyword>